<proteinExistence type="predicted"/>
<organism evidence="2 3">
    <name type="scientific">Deinococcus sedimenti</name>
    <dbReference type="NCBI Taxonomy" id="1867090"/>
    <lineage>
        <taxon>Bacteria</taxon>
        <taxon>Thermotogati</taxon>
        <taxon>Deinococcota</taxon>
        <taxon>Deinococci</taxon>
        <taxon>Deinococcales</taxon>
        <taxon>Deinococcaceae</taxon>
        <taxon>Deinococcus</taxon>
    </lineage>
</organism>
<gene>
    <name evidence="2" type="ORF">GCM10008960_20350</name>
</gene>
<reference evidence="3" key="1">
    <citation type="journal article" date="2019" name="Int. J. Syst. Evol. Microbiol.">
        <title>The Global Catalogue of Microorganisms (GCM) 10K type strain sequencing project: providing services to taxonomists for standard genome sequencing and annotation.</title>
        <authorList>
            <consortium name="The Broad Institute Genomics Platform"/>
            <consortium name="The Broad Institute Genome Sequencing Center for Infectious Disease"/>
            <person name="Wu L."/>
            <person name="Ma J."/>
        </authorList>
    </citation>
    <scope>NUCLEOTIDE SEQUENCE [LARGE SCALE GENOMIC DNA]</scope>
    <source>
        <strain evidence="3">JCM 31405</strain>
    </source>
</reference>
<dbReference type="RefSeq" id="WP_189073054.1">
    <property type="nucleotide sequence ID" value="NZ_BMQN01000003.1"/>
</dbReference>
<evidence type="ECO:0008006" key="4">
    <source>
        <dbReference type="Google" id="ProtNLM"/>
    </source>
</evidence>
<keyword evidence="1" id="KW-0812">Transmembrane</keyword>
<evidence type="ECO:0000313" key="3">
    <source>
        <dbReference type="Proteomes" id="UP000644548"/>
    </source>
</evidence>
<evidence type="ECO:0000256" key="1">
    <source>
        <dbReference type="SAM" id="Phobius"/>
    </source>
</evidence>
<comment type="caution">
    <text evidence="2">The sequence shown here is derived from an EMBL/GenBank/DDBJ whole genome shotgun (WGS) entry which is preliminary data.</text>
</comment>
<sequence>MSVPHRPTPLRSRVLQSIQKRWAVILAPGLLAGLLVVVLDRPVLQAAILAVAVTLLALGVVAYQAYHRHLRFMPSVPPPVFTDPGARPNR</sequence>
<feature type="transmembrane region" description="Helical" evidence="1">
    <location>
        <begin position="45"/>
        <end position="66"/>
    </location>
</feature>
<keyword evidence="3" id="KW-1185">Reference proteome</keyword>
<accession>A0ABQ2S6A2</accession>
<keyword evidence="1" id="KW-0472">Membrane</keyword>
<keyword evidence="1" id="KW-1133">Transmembrane helix</keyword>
<evidence type="ECO:0000313" key="2">
    <source>
        <dbReference type="EMBL" id="GGR93292.1"/>
    </source>
</evidence>
<feature type="transmembrane region" description="Helical" evidence="1">
    <location>
        <begin position="21"/>
        <end position="39"/>
    </location>
</feature>
<name>A0ABQ2S6A2_9DEIO</name>
<dbReference type="EMBL" id="BMQN01000003">
    <property type="protein sequence ID" value="GGR93292.1"/>
    <property type="molecule type" value="Genomic_DNA"/>
</dbReference>
<protein>
    <recommendedName>
        <fullName evidence="4">DUF58 domain-containing protein</fullName>
    </recommendedName>
</protein>
<dbReference type="Proteomes" id="UP000644548">
    <property type="component" value="Unassembled WGS sequence"/>
</dbReference>